<feature type="transmembrane region" description="Helical" evidence="1">
    <location>
        <begin position="30"/>
        <end position="57"/>
    </location>
</feature>
<dbReference type="AlphaFoldDB" id="A0A8D8QQ96"/>
<organism evidence="2">
    <name type="scientific">Cacopsylla melanoneura</name>
    <dbReference type="NCBI Taxonomy" id="428564"/>
    <lineage>
        <taxon>Eukaryota</taxon>
        <taxon>Metazoa</taxon>
        <taxon>Ecdysozoa</taxon>
        <taxon>Arthropoda</taxon>
        <taxon>Hexapoda</taxon>
        <taxon>Insecta</taxon>
        <taxon>Pterygota</taxon>
        <taxon>Neoptera</taxon>
        <taxon>Paraneoptera</taxon>
        <taxon>Hemiptera</taxon>
        <taxon>Sternorrhyncha</taxon>
        <taxon>Psylloidea</taxon>
        <taxon>Psyllidae</taxon>
        <taxon>Psyllinae</taxon>
        <taxon>Cacopsylla</taxon>
    </lineage>
</organism>
<reference evidence="2" key="1">
    <citation type="submission" date="2021-05" db="EMBL/GenBank/DDBJ databases">
        <authorList>
            <person name="Alioto T."/>
            <person name="Alioto T."/>
            <person name="Gomez Garrido J."/>
        </authorList>
    </citation>
    <scope>NUCLEOTIDE SEQUENCE</scope>
</reference>
<protein>
    <submittedName>
        <fullName evidence="2">Uncharacterized protein</fullName>
    </submittedName>
</protein>
<proteinExistence type="predicted"/>
<keyword evidence="1" id="KW-0812">Transmembrane</keyword>
<sequence length="101" mass="11870">MISPPPPYFSSPLISIFLHLPPISLSYLSFFYFPLIISLFLLPFLLLFILFSLSLCFSLSKQTVILSFFNSDTNSIRWSSLRILPHPFLPYFRYVEKRKET</sequence>
<name>A0A8D8QQ96_9HEMI</name>
<dbReference type="EMBL" id="HBUF01092353">
    <property type="protein sequence ID" value="CAG6636016.1"/>
    <property type="molecule type" value="Transcribed_RNA"/>
</dbReference>
<keyword evidence="1" id="KW-1133">Transmembrane helix</keyword>
<dbReference type="EMBL" id="HBUF01092352">
    <property type="protein sequence ID" value="CAG6636015.1"/>
    <property type="molecule type" value="Transcribed_RNA"/>
</dbReference>
<keyword evidence="1" id="KW-0472">Membrane</keyword>
<accession>A0A8D8QQ96</accession>
<evidence type="ECO:0000313" key="2">
    <source>
        <dbReference type="EMBL" id="CAG6636016.1"/>
    </source>
</evidence>
<evidence type="ECO:0000256" key="1">
    <source>
        <dbReference type="SAM" id="Phobius"/>
    </source>
</evidence>